<reference evidence="1 2" key="1">
    <citation type="submission" date="2017-11" db="EMBL/GenBank/DDBJ databases">
        <title>Complete genome of a free-living desiccation-tolerant cyanobacterium and its photosynthetic adaptation to extreme terrestrial habitat.</title>
        <authorList>
            <person name="Shang J."/>
        </authorList>
    </citation>
    <scope>NUCLEOTIDE SEQUENCE [LARGE SCALE GENOMIC DNA]</scope>
    <source>
        <strain evidence="1 2">CCNUN1</strain>
    </source>
</reference>
<organism evidence="1 2">
    <name type="scientific">Nostoc flagelliforme CCNUN1</name>
    <dbReference type="NCBI Taxonomy" id="2038116"/>
    <lineage>
        <taxon>Bacteria</taxon>
        <taxon>Bacillati</taxon>
        <taxon>Cyanobacteriota</taxon>
        <taxon>Cyanophyceae</taxon>
        <taxon>Nostocales</taxon>
        <taxon>Nostocaceae</taxon>
        <taxon>Nostoc</taxon>
    </lineage>
</organism>
<dbReference type="AlphaFoldDB" id="A0A2K8SHB4"/>
<dbReference type="EMBL" id="CP024785">
    <property type="protein sequence ID" value="AUB34663.1"/>
    <property type="molecule type" value="Genomic_DNA"/>
</dbReference>
<dbReference type="Proteomes" id="UP000232003">
    <property type="component" value="Chromosome"/>
</dbReference>
<accession>A0A2K8SHB4</accession>
<sequence>MTSAIAFQYWGMQKVNNSKLKIFQTKRSALRGLRALWQLRGI</sequence>
<dbReference type="KEGG" id="nfl:COO91_00492"/>
<proteinExistence type="predicted"/>
<keyword evidence="2" id="KW-1185">Reference proteome</keyword>
<name>A0A2K8SHB4_9NOSO</name>
<evidence type="ECO:0000313" key="2">
    <source>
        <dbReference type="Proteomes" id="UP000232003"/>
    </source>
</evidence>
<gene>
    <name evidence="1" type="ORF">COO91_00492</name>
</gene>
<protein>
    <submittedName>
        <fullName evidence="1">Uncharacterized protein</fullName>
    </submittedName>
</protein>
<evidence type="ECO:0000313" key="1">
    <source>
        <dbReference type="EMBL" id="AUB34663.1"/>
    </source>
</evidence>